<evidence type="ECO:0008006" key="5">
    <source>
        <dbReference type="Google" id="ProtNLM"/>
    </source>
</evidence>
<evidence type="ECO:0000313" key="3">
    <source>
        <dbReference type="EMBL" id="KAL3067167.1"/>
    </source>
</evidence>
<proteinExistence type="predicted"/>
<keyword evidence="4" id="KW-1185">Reference proteome</keyword>
<keyword evidence="2" id="KW-0732">Signal</keyword>
<reference evidence="3 4" key="1">
    <citation type="journal article" date="2022" name="G3 (Bethesda)">
        <title>Evaluating Illumina-, Nanopore-, and PacBio-based genome assembly strategies with the bald notothen, Trematomus borchgrevinki.</title>
        <authorList>
            <person name="Rayamajhi N."/>
            <person name="Cheng C.C."/>
            <person name="Catchen J.M."/>
        </authorList>
    </citation>
    <scope>NUCLEOTIDE SEQUENCE [LARGE SCALE GENOMIC DNA]</scope>
    <source>
        <strain evidence="3">AGRC-2024</strain>
    </source>
</reference>
<evidence type="ECO:0000313" key="4">
    <source>
        <dbReference type="Proteomes" id="UP001619887"/>
    </source>
</evidence>
<gene>
    <name evidence="3" type="ORF">OYC64_016996</name>
</gene>
<accession>A0ABD2HLG3</accession>
<dbReference type="Proteomes" id="UP001619887">
    <property type="component" value="Unassembled WGS sequence"/>
</dbReference>
<evidence type="ECO:0000256" key="1">
    <source>
        <dbReference type="SAM" id="MobiDB-lite"/>
    </source>
</evidence>
<organism evidence="3 4">
    <name type="scientific">Pagothenia borchgrevinki</name>
    <name type="common">Bald rockcod</name>
    <name type="synonym">Trematomus borchgrevinki</name>
    <dbReference type="NCBI Taxonomy" id="8213"/>
    <lineage>
        <taxon>Eukaryota</taxon>
        <taxon>Metazoa</taxon>
        <taxon>Chordata</taxon>
        <taxon>Craniata</taxon>
        <taxon>Vertebrata</taxon>
        <taxon>Euteleostomi</taxon>
        <taxon>Actinopterygii</taxon>
        <taxon>Neopterygii</taxon>
        <taxon>Teleostei</taxon>
        <taxon>Neoteleostei</taxon>
        <taxon>Acanthomorphata</taxon>
        <taxon>Eupercaria</taxon>
        <taxon>Perciformes</taxon>
        <taxon>Notothenioidei</taxon>
        <taxon>Nototheniidae</taxon>
        <taxon>Pagothenia</taxon>
    </lineage>
</organism>
<evidence type="ECO:0000256" key="2">
    <source>
        <dbReference type="SAM" id="SignalP"/>
    </source>
</evidence>
<dbReference type="EMBL" id="JBIYXZ010002068">
    <property type="protein sequence ID" value="KAL3067167.1"/>
    <property type="molecule type" value="Genomic_DNA"/>
</dbReference>
<protein>
    <recommendedName>
        <fullName evidence="5">Secreted protein</fullName>
    </recommendedName>
</protein>
<sequence>MTGWVKHKPVRRQTAVAPPKANALWLLVTIVPLCSQALTSGDNGHGGKEEREPGPQTAVSAAPLEVWHRTPPPATRLYPVSLMWEAAKLARRALRQCVSSAN</sequence>
<feature type="signal peptide" evidence="2">
    <location>
        <begin position="1"/>
        <end position="41"/>
    </location>
</feature>
<dbReference type="AlphaFoldDB" id="A0ABD2HLG3"/>
<comment type="caution">
    <text evidence="3">The sequence shown here is derived from an EMBL/GenBank/DDBJ whole genome shotgun (WGS) entry which is preliminary data.</text>
</comment>
<reference evidence="3 4" key="2">
    <citation type="journal article" date="2024" name="G3 (Bethesda)">
        <title>The genome of the cryopelagic Antarctic bald notothen, Trematomus borchgrevinki.</title>
        <authorList>
            <person name="Rayamajhi N."/>
            <person name="Rivera-Colon A.G."/>
            <person name="Minhas B.F."/>
            <person name="Cheng C.C."/>
            <person name="Catchen J.M."/>
        </authorList>
    </citation>
    <scope>NUCLEOTIDE SEQUENCE [LARGE SCALE GENOMIC DNA]</scope>
    <source>
        <strain evidence="3">AGRC-2024</strain>
    </source>
</reference>
<feature type="region of interest" description="Disordered" evidence="1">
    <location>
        <begin position="38"/>
        <end position="58"/>
    </location>
</feature>
<feature type="chain" id="PRO_5044791612" description="Secreted protein" evidence="2">
    <location>
        <begin position="42"/>
        <end position="102"/>
    </location>
</feature>
<name>A0ABD2HLG3_PAGBO</name>